<evidence type="ECO:0000313" key="2">
    <source>
        <dbReference type="Proteomes" id="UP001183809"/>
    </source>
</evidence>
<dbReference type="Proteomes" id="UP001183809">
    <property type="component" value="Unassembled WGS sequence"/>
</dbReference>
<accession>A0ABU2U9V9</accession>
<protein>
    <submittedName>
        <fullName evidence="1">Uncharacterized protein</fullName>
    </submittedName>
</protein>
<dbReference type="RefSeq" id="WP_311701442.1">
    <property type="nucleotide sequence ID" value="NZ_JAVREY010000153.1"/>
</dbReference>
<reference evidence="2" key="1">
    <citation type="submission" date="2023-07" db="EMBL/GenBank/DDBJ databases">
        <title>30 novel species of actinomycetes from the DSMZ collection.</title>
        <authorList>
            <person name="Nouioui I."/>
        </authorList>
    </citation>
    <scope>NUCLEOTIDE SEQUENCE [LARGE SCALE GENOMIC DNA]</scope>
    <source>
        <strain evidence="2">DSM 41699</strain>
    </source>
</reference>
<gene>
    <name evidence="1" type="ORF">RM764_45100</name>
</gene>
<keyword evidence="2" id="KW-1185">Reference proteome</keyword>
<name>A0ABU2U9V9_9ACTN</name>
<organism evidence="1 2">
    <name type="scientific">Streptomyces gibsoniae</name>
    <dbReference type="NCBI Taxonomy" id="3075529"/>
    <lineage>
        <taxon>Bacteria</taxon>
        <taxon>Bacillati</taxon>
        <taxon>Actinomycetota</taxon>
        <taxon>Actinomycetes</taxon>
        <taxon>Kitasatosporales</taxon>
        <taxon>Streptomycetaceae</taxon>
        <taxon>Streptomyces</taxon>
    </lineage>
</organism>
<evidence type="ECO:0000313" key="1">
    <source>
        <dbReference type="EMBL" id="MDT0470015.1"/>
    </source>
</evidence>
<dbReference type="EMBL" id="JAVREY010000153">
    <property type="protein sequence ID" value="MDT0470015.1"/>
    <property type="molecule type" value="Genomic_DNA"/>
</dbReference>
<proteinExistence type="predicted"/>
<sequence length="369" mass="41687">MIDLADVDDRFTRLAAEYSLRRTAAHGLVVRWEWYEDEAFDLRPLYYERNLSRPGRRLAERPDPTRDHFQLGFDANDRLVVKLEYSGFLGGRLYYETFRAYPSGLVEEAHFHADGRPIYLHEYCFEGDRIRSAAMVATRGASYETYDYTDDRVTHVETHYGQRQSEGLLPLRPFAVIDAAHDGNGLTCLKTSDPQGHAEVTYERPPTGFTIADAWQTVQRKLLHRIPQAVRSLKIDTPAYCVALMYEDPADPACFTVHVGLDEDRRAALADGSDLDVRWSPADMAHETSVDLGTVTDTARLLAQELRLARSEAGRDLLRSMADTLSAADWTTALPVTEDFVVYAVDVEMEHLDWATGPRPPNAGPHPRA</sequence>
<comment type="caution">
    <text evidence="1">The sequence shown here is derived from an EMBL/GenBank/DDBJ whole genome shotgun (WGS) entry which is preliminary data.</text>
</comment>